<dbReference type="Gene3D" id="2.30.30.40">
    <property type="entry name" value="SH3 Domains"/>
    <property type="match status" value="2"/>
</dbReference>
<keyword evidence="2" id="KW-0645">Protease</keyword>
<name>A0A9D2GPY5_9BACT</name>
<accession>A0A9D2GPY5</accession>
<gene>
    <name evidence="6" type="ORF">IAC04_03400</name>
</gene>
<dbReference type="SUPFAM" id="SSF54001">
    <property type="entry name" value="Cysteine proteinases"/>
    <property type="match status" value="1"/>
</dbReference>
<evidence type="ECO:0000256" key="2">
    <source>
        <dbReference type="ARBA" id="ARBA00022670"/>
    </source>
</evidence>
<evidence type="ECO:0000313" key="7">
    <source>
        <dbReference type="Proteomes" id="UP000824115"/>
    </source>
</evidence>
<dbReference type="Proteomes" id="UP000824115">
    <property type="component" value="Unassembled WGS sequence"/>
</dbReference>
<dbReference type="Gene3D" id="3.90.1720.10">
    <property type="entry name" value="endopeptidase domain like (from Nostoc punctiforme)"/>
    <property type="match status" value="1"/>
</dbReference>
<dbReference type="InterPro" id="IPR000064">
    <property type="entry name" value="NLP_P60_dom"/>
</dbReference>
<dbReference type="AlphaFoldDB" id="A0A9D2GPY5"/>
<evidence type="ECO:0000256" key="1">
    <source>
        <dbReference type="ARBA" id="ARBA00007074"/>
    </source>
</evidence>
<reference evidence="6" key="1">
    <citation type="journal article" date="2021" name="PeerJ">
        <title>Extensive microbial diversity within the chicken gut microbiome revealed by metagenomics and culture.</title>
        <authorList>
            <person name="Gilroy R."/>
            <person name="Ravi A."/>
            <person name="Getino M."/>
            <person name="Pursley I."/>
            <person name="Horton D.L."/>
            <person name="Alikhan N.F."/>
            <person name="Baker D."/>
            <person name="Gharbi K."/>
            <person name="Hall N."/>
            <person name="Watson M."/>
            <person name="Adriaenssens E.M."/>
            <person name="Foster-Nyarko E."/>
            <person name="Jarju S."/>
            <person name="Secka A."/>
            <person name="Antonio M."/>
            <person name="Oren A."/>
            <person name="Chaudhuri R.R."/>
            <person name="La Ragione R."/>
            <person name="Hildebrand F."/>
            <person name="Pallen M.J."/>
        </authorList>
    </citation>
    <scope>NUCLEOTIDE SEQUENCE</scope>
    <source>
        <strain evidence="6">Gambia16-554</strain>
    </source>
</reference>
<dbReference type="PROSITE" id="PS51935">
    <property type="entry name" value="NLPC_P60"/>
    <property type="match status" value="1"/>
</dbReference>
<evidence type="ECO:0000256" key="4">
    <source>
        <dbReference type="ARBA" id="ARBA00022807"/>
    </source>
</evidence>
<keyword evidence="4" id="KW-0788">Thiol protease</keyword>
<proteinExistence type="inferred from homology"/>
<sequence length="293" mass="32573">MKSAPDYQSETISQATMGTPVEVTGKEGYWYSIVTPEGYTGWTTELNLALVSDERYQEWKSSQRLVVTDYFTVVREAPQLSSPVVSDCVMGNILELCPAADDGDGYVRVMLPDGRKGYVGENSLRAFDSWLEEVENPTGEDIVETAGMFLGFPYLWGGLSPKGLDCSGLVRLSYFMNGLILLRDARQQIETGITLDHNDIKGNLRAGDLVFFGRPADGRRPRSVTHVGIYMGDGMMIHSSLRVRINSLLPGREDSYTGKRVVGAVRILGCQDSEPGIVTVLRHPWYFNQNQQQ</sequence>
<evidence type="ECO:0000256" key="3">
    <source>
        <dbReference type="ARBA" id="ARBA00022801"/>
    </source>
</evidence>
<organism evidence="6 7">
    <name type="scientific">Candidatus Coprenecus stercoravium</name>
    <dbReference type="NCBI Taxonomy" id="2840735"/>
    <lineage>
        <taxon>Bacteria</taxon>
        <taxon>Pseudomonadati</taxon>
        <taxon>Bacteroidota</taxon>
        <taxon>Bacteroidia</taxon>
        <taxon>Bacteroidales</taxon>
        <taxon>Rikenellaceae</taxon>
        <taxon>Rikenellaceae incertae sedis</taxon>
        <taxon>Candidatus Coprenecus</taxon>
    </lineage>
</organism>
<dbReference type="EMBL" id="DXAW01000066">
    <property type="protein sequence ID" value="HIZ85516.1"/>
    <property type="molecule type" value="Genomic_DNA"/>
</dbReference>
<dbReference type="GO" id="GO:0008234">
    <property type="term" value="F:cysteine-type peptidase activity"/>
    <property type="evidence" value="ECO:0007669"/>
    <property type="project" value="UniProtKB-KW"/>
</dbReference>
<evidence type="ECO:0000259" key="5">
    <source>
        <dbReference type="PROSITE" id="PS51935"/>
    </source>
</evidence>
<dbReference type="GO" id="GO:0006508">
    <property type="term" value="P:proteolysis"/>
    <property type="evidence" value="ECO:0007669"/>
    <property type="project" value="UniProtKB-KW"/>
</dbReference>
<dbReference type="Pfam" id="PF08239">
    <property type="entry name" value="SH3_3"/>
    <property type="match status" value="1"/>
</dbReference>
<evidence type="ECO:0000313" key="6">
    <source>
        <dbReference type="EMBL" id="HIZ85516.1"/>
    </source>
</evidence>
<dbReference type="Pfam" id="PF00877">
    <property type="entry name" value="NLPC_P60"/>
    <property type="match status" value="1"/>
</dbReference>
<comment type="caution">
    <text evidence="6">The sequence shown here is derived from an EMBL/GenBank/DDBJ whole genome shotgun (WGS) entry which is preliminary data.</text>
</comment>
<dbReference type="InterPro" id="IPR038765">
    <property type="entry name" value="Papain-like_cys_pep_sf"/>
</dbReference>
<comment type="similarity">
    <text evidence="1">Belongs to the peptidase C40 family.</text>
</comment>
<dbReference type="InterPro" id="IPR003646">
    <property type="entry name" value="SH3-like_bac-type"/>
</dbReference>
<dbReference type="InterPro" id="IPR051202">
    <property type="entry name" value="Peptidase_C40"/>
</dbReference>
<protein>
    <submittedName>
        <fullName evidence="6">C40 family peptidase</fullName>
    </submittedName>
</protein>
<keyword evidence="3" id="KW-0378">Hydrolase</keyword>
<feature type="domain" description="NlpC/P60" evidence="5">
    <location>
        <begin position="136"/>
        <end position="268"/>
    </location>
</feature>
<dbReference type="PANTHER" id="PTHR47053">
    <property type="entry name" value="MUREIN DD-ENDOPEPTIDASE MEPH-RELATED"/>
    <property type="match status" value="1"/>
</dbReference>
<dbReference type="PANTHER" id="PTHR47053:SF1">
    <property type="entry name" value="MUREIN DD-ENDOPEPTIDASE MEPH-RELATED"/>
    <property type="match status" value="1"/>
</dbReference>
<reference evidence="6" key="2">
    <citation type="submission" date="2021-04" db="EMBL/GenBank/DDBJ databases">
        <authorList>
            <person name="Gilroy R."/>
        </authorList>
    </citation>
    <scope>NUCLEOTIDE SEQUENCE</scope>
    <source>
        <strain evidence="6">Gambia16-554</strain>
    </source>
</reference>